<reference evidence="5 6" key="1">
    <citation type="journal article" date="2024" name="Nat. Commun.">
        <title>Phylogenomics reveals the evolutionary origins of lichenization in chlorophyte algae.</title>
        <authorList>
            <person name="Puginier C."/>
            <person name="Libourel C."/>
            <person name="Otte J."/>
            <person name="Skaloud P."/>
            <person name="Haon M."/>
            <person name="Grisel S."/>
            <person name="Petersen M."/>
            <person name="Berrin J.G."/>
            <person name="Delaux P.M."/>
            <person name="Dal Grande F."/>
            <person name="Keller J."/>
        </authorList>
    </citation>
    <scope>NUCLEOTIDE SEQUENCE [LARGE SCALE GENOMIC DNA]</scope>
    <source>
        <strain evidence="5 6">SAG 2043</strain>
    </source>
</reference>
<dbReference type="InterPro" id="IPR001173">
    <property type="entry name" value="Glyco_trans_2-like"/>
</dbReference>
<evidence type="ECO:0000259" key="4">
    <source>
        <dbReference type="Pfam" id="PF00535"/>
    </source>
</evidence>
<evidence type="ECO:0000313" key="5">
    <source>
        <dbReference type="EMBL" id="KAK9816901.1"/>
    </source>
</evidence>
<proteinExistence type="inferred from homology"/>
<dbReference type="InterPro" id="IPR029044">
    <property type="entry name" value="Nucleotide-diphossugar_trans"/>
</dbReference>
<dbReference type="Gene3D" id="3.90.550.10">
    <property type="entry name" value="Spore Coat Polysaccharide Biosynthesis Protein SpsA, Chain A"/>
    <property type="match status" value="1"/>
</dbReference>
<feature type="domain" description="Glycosyltransferase 2-like" evidence="4">
    <location>
        <begin position="101"/>
        <end position="249"/>
    </location>
</feature>
<evidence type="ECO:0000256" key="2">
    <source>
        <dbReference type="ARBA" id="ARBA00022676"/>
    </source>
</evidence>
<comment type="caution">
    <text evidence="5">The sequence shown here is derived from an EMBL/GenBank/DDBJ whole genome shotgun (WGS) entry which is preliminary data.</text>
</comment>
<protein>
    <recommendedName>
        <fullName evidence="4">Glycosyltransferase 2-like domain-containing protein</fullName>
    </recommendedName>
</protein>
<keyword evidence="2" id="KW-0328">Glycosyltransferase</keyword>
<accession>A0AAW1Q7H3</accession>
<dbReference type="AlphaFoldDB" id="A0AAW1Q7H3"/>
<evidence type="ECO:0000256" key="3">
    <source>
        <dbReference type="ARBA" id="ARBA00022679"/>
    </source>
</evidence>
<comment type="similarity">
    <text evidence="1">Belongs to the glycosyltransferase 2 family.</text>
</comment>
<name>A0AAW1Q7H3_9CHLO</name>
<dbReference type="SUPFAM" id="SSF53448">
    <property type="entry name" value="Nucleotide-diphospho-sugar transferases"/>
    <property type="match status" value="1"/>
</dbReference>
<gene>
    <name evidence="5" type="ORF">WJX72_006944</name>
</gene>
<evidence type="ECO:0000256" key="1">
    <source>
        <dbReference type="ARBA" id="ARBA00006739"/>
    </source>
</evidence>
<keyword evidence="6" id="KW-1185">Reference proteome</keyword>
<dbReference type="PANTHER" id="PTHR43179">
    <property type="entry name" value="RHAMNOSYLTRANSFERASE WBBL"/>
    <property type="match status" value="1"/>
</dbReference>
<evidence type="ECO:0000313" key="6">
    <source>
        <dbReference type="Proteomes" id="UP001489004"/>
    </source>
</evidence>
<organism evidence="5 6">
    <name type="scientific">[Myrmecia] bisecta</name>
    <dbReference type="NCBI Taxonomy" id="41462"/>
    <lineage>
        <taxon>Eukaryota</taxon>
        <taxon>Viridiplantae</taxon>
        <taxon>Chlorophyta</taxon>
        <taxon>core chlorophytes</taxon>
        <taxon>Trebouxiophyceae</taxon>
        <taxon>Trebouxiales</taxon>
        <taxon>Trebouxiaceae</taxon>
        <taxon>Myrmecia</taxon>
    </lineage>
</organism>
<dbReference type="Pfam" id="PF00535">
    <property type="entry name" value="Glycos_transf_2"/>
    <property type="match status" value="1"/>
</dbReference>
<dbReference type="Proteomes" id="UP001489004">
    <property type="component" value="Unassembled WGS sequence"/>
</dbReference>
<dbReference type="EMBL" id="JALJOR010000005">
    <property type="protein sequence ID" value="KAK9816901.1"/>
    <property type="molecule type" value="Genomic_DNA"/>
</dbReference>
<keyword evidence="3" id="KW-0808">Transferase</keyword>
<sequence length="349" mass="38977">MTAVECITALHYAIRHVFRLKGLSFYCKLQISLLKVVAVVGYHYGKFLTIRRHHDETKPLPKFFSAQDRVHKIVGGHWVSASQFTNGRYSRAALDPNTVAVVVPVYAQSAEYLVLVSKTLERLARQTRLPNLIVLVDDASPVPVPDSFASDTVVVLRAAFNAGPASARNAGVHVAKAFGARYICYLDADCIPAADWICQMLVAQAAHPGIICGRTTSTQPETLVGLYHDICGTLNGRVLEDESILYGCTCNLAVDIKVVQFDFDTGFPGAAFEDVEYCVRARKQGISLRYVKEAVVQHHYECDCRGLFKQFQRYGSYEHLMCKRHPDYLTWLWASTEISSVLEGHVFNR</sequence>
<dbReference type="GO" id="GO:0016757">
    <property type="term" value="F:glycosyltransferase activity"/>
    <property type="evidence" value="ECO:0007669"/>
    <property type="project" value="UniProtKB-KW"/>
</dbReference>
<dbReference type="PANTHER" id="PTHR43179:SF12">
    <property type="entry name" value="GALACTOFURANOSYLTRANSFERASE GLFT2"/>
    <property type="match status" value="1"/>
</dbReference>